<feature type="compositionally biased region" description="Acidic residues" evidence="6">
    <location>
        <begin position="174"/>
        <end position="183"/>
    </location>
</feature>
<dbReference type="Pfam" id="PF04130">
    <property type="entry name" value="GCP_C_terminal"/>
    <property type="match status" value="1"/>
</dbReference>
<dbReference type="AlphaFoldDB" id="A0A1Y1UGW4"/>
<dbReference type="InParanoid" id="A0A1Y1UGW4"/>
<evidence type="ECO:0000256" key="3">
    <source>
        <dbReference type="ARBA" id="ARBA00022701"/>
    </source>
</evidence>
<dbReference type="STRING" id="4999.A0A1Y1UGW4"/>
<comment type="similarity">
    <text evidence="1 5">Belongs to the TUBGCP family.</text>
</comment>
<protein>
    <recommendedName>
        <fullName evidence="5">Spindle pole body component</fullName>
    </recommendedName>
</protein>
<accession>A0A1Y1UGW4</accession>
<evidence type="ECO:0000256" key="1">
    <source>
        <dbReference type="ARBA" id="ARBA00010337"/>
    </source>
</evidence>
<dbReference type="Gene3D" id="1.20.120.1900">
    <property type="entry name" value="Gamma-tubulin complex, C-terminal domain"/>
    <property type="match status" value="1"/>
</dbReference>
<proteinExistence type="inferred from homology"/>
<dbReference type="GO" id="GO:0051225">
    <property type="term" value="P:spindle assembly"/>
    <property type="evidence" value="ECO:0007669"/>
    <property type="project" value="TreeGrafter"/>
</dbReference>
<dbReference type="InterPro" id="IPR042241">
    <property type="entry name" value="GCP_C_sf"/>
</dbReference>
<evidence type="ECO:0000256" key="2">
    <source>
        <dbReference type="ARBA" id="ARBA00022490"/>
    </source>
</evidence>
<dbReference type="GO" id="GO:0031122">
    <property type="term" value="P:cytoplasmic microtubule organization"/>
    <property type="evidence" value="ECO:0007669"/>
    <property type="project" value="TreeGrafter"/>
</dbReference>
<keyword evidence="10" id="KW-1185">Reference proteome</keyword>
<evidence type="ECO:0000259" key="7">
    <source>
        <dbReference type="Pfam" id="PF04130"/>
    </source>
</evidence>
<dbReference type="PANTHER" id="PTHR19302:SF13">
    <property type="entry name" value="GAMMA-TUBULIN COMPLEX COMPONENT 2"/>
    <property type="match status" value="1"/>
</dbReference>
<name>A0A1Y1UGW4_9TREE</name>
<feature type="compositionally biased region" description="Low complexity" evidence="6">
    <location>
        <begin position="310"/>
        <end position="320"/>
    </location>
</feature>
<keyword evidence="4 5" id="KW-0206">Cytoskeleton</keyword>
<sequence length="763" mass="85803">MELDAGELEAEERLLDNASLEIQEAWLCEDLLYTLQGVEGSLIRYDESYDPMDEDQRLRGVKWKLDPSISKSLLSLVERLVPLGTYFTSVEAYMELRNTSEYGMASQALGSGIRAMLKEYRVLVAQLESLFLNSSTFTLQTLYFHLHPTIHTMSLLSSLCLALDTEDAKAPGGDSDDDDDDDPLGGMAEELGLAGEGLKGLMKNLKVQDGVGISGGPVLGGEVLGIICEREATMSGDPTAATLHSTLLLHASQPYCRMLLTWVTTGYLSDPFDEFMVRERGHINKGVLESDYTDEYWERRYTLRDGSSLASSSKAASGKSTPSISAGVPPPRPGTSRLPGGACIPSFLQAWKHKILLAGKYLNVIRECGIEVKKPGEVEESADQMVVMTDPVFYKRIEDAYIYANKTLLKLMLDEQELIPHLRSVKHFFFLDQSDYLTNFLDVAASELRKPAKSASLVKLQSLMDLAVRNPSSSSSYDPFKDDLKVTMQSQGLYDWLYKIVSRTGGLSEDGEWDFAMDDREDEGTKRPEKEKTLYAIDGLALDYSVKFPLSLVISRKTLTRYQIIFRFLLHLHHLESALGAMWLEHKSTAWRSHSGNEDLERWKTRIYSLRSRMMAFVRQVLAFATSEVLETNWRMLEDKLAKVETVDQVLKDHVDYLDTCLKQCMLTTPKLLSVYAKLMATMSTFVAYSSSLTSAVTKFVEDPMAESDEGKVKQRWTILERFEINFDHNARHHLDAVTYNAGSENVALLALVTRLHQTTLRI</sequence>
<dbReference type="GO" id="GO:0044732">
    <property type="term" value="C:mitotic spindle pole body"/>
    <property type="evidence" value="ECO:0007669"/>
    <property type="project" value="TreeGrafter"/>
</dbReference>
<dbReference type="InterPro" id="IPR041470">
    <property type="entry name" value="GCP_N"/>
</dbReference>
<organism evidence="9 10">
    <name type="scientific">Kockovaella imperatae</name>
    <dbReference type="NCBI Taxonomy" id="4999"/>
    <lineage>
        <taxon>Eukaryota</taxon>
        <taxon>Fungi</taxon>
        <taxon>Dikarya</taxon>
        <taxon>Basidiomycota</taxon>
        <taxon>Agaricomycotina</taxon>
        <taxon>Tremellomycetes</taxon>
        <taxon>Tremellales</taxon>
        <taxon>Cuniculitremaceae</taxon>
        <taxon>Kockovaella</taxon>
    </lineage>
</organism>
<dbReference type="GO" id="GO:0051321">
    <property type="term" value="P:meiotic cell cycle"/>
    <property type="evidence" value="ECO:0007669"/>
    <property type="project" value="TreeGrafter"/>
</dbReference>
<feature type="domain" description="Gamma tubulin complex component protein N-terminal" evidence="8">
    <location>
        <begin position="29"/>
        <end position="415"/>
    </location>
</feature>
<comment type="subcellular location">
    <subcellularLocation>
        <location evidence="5">Cytoplasm</location>
        <location evidence="5">Cytoskeleton</location>
        <location evidence="5">Microtubule organizing center</location>
    </subcellularLocation>
</comment>
<dbReference type="GeneID" id="33559287"/>
<dbReference type="RefSeq" id="XP_021870813.1">
    <property type="nucleotide sequence ID" value="XM_022017478.1"/>
</dbReference>
<dbReference type="OrthoDB" id="2192946at2759"/>
<feature type="region of interest" description="Disordered" evidence="6">
    <location>
        <begin position="169"/>
        <end position="188"/>
    </location>
</feature>
<dbReference type="GO" id="GO:0007020">
    <property type="term" value="P:microtubule nucleation"/>
    <property type="evidence" value="ECO:0007669"/>
    <property type="project" value="InterPro"/>
</dbReference>
<dbReference type="GO" id="GO:0005874">
    <property type="term" value="C:microtubule"/>
    <property type="evidence" value="ECO:0007669"/>
    <property type="project" value="UniProtKB-KW"/>
</dbReference>
<evidence type="ECO:0000256" key="6">
    <source>
        <dbReference type="SAM" id="MobiDB-lite"/>
    </source>
</evidence>
<dbReference type="Pfam" id="PF17681">
    <property type="entry name" value="GCP_N_terminal"/>
    <property type="match status" value="1"/>
</dbReference>
<dbReference type="GO" id="GO:0051011">
    <property type="term" value="F:microtubule minus-end binding"/>
    <property type="evidence" value="ECO:0007669"/>
    <property type="project" value="TreeGrafter"/>
</dbReference>
<evidence type="ECO:0000313" key="9">
    <source>
        <dbReference type="EMBL" id="ORX36744.1"/>
    </source>
</evidence>
<dbReference type="GO" id="GO:0000930">
    <property type="term" value="C:gamma-tubulin complex"/>
    <property type="evidence" value="ECO:0007669"/>
    <property type="project" value="TreeGrafter"/>
</dbReference>
<gene>
    <name evidence="9" type="ORF">BD324DRAFT_642336</name>
</gene>
<evidence type="ECO:0000256" key="5">
    <source>
        <dbReference type="RuleBase" id="RU363050"/>
    </source>
</evidence>
<evidence type="ECO:0000313" key="10">
    <source>
        <dbReference type="Proteomes" id="UP000193218"/>
    </source>
</evidence>
<dbReference type="InterPro" id="IPR007259">
    <property type="entry name" value="GCP"/>
</dbReference>
<dbReference type="Proteomes" id="UP000193218">
    <property type="component" value="Unassembled WGS sequence"/>
</dbReference>
<keyword evidence="2 5" id="KW-0963">Cytoplasm</keyword>
<dbReference type="InterPro" id="IPR040457">
    <property type="entry name" value="GCP_C"/>
</dbReference>
<dbReference type="PANTHER" id="PTHR19302">
    <property type="entry name" value="GAMMA TUBULIN COMPLEX PROTEIN"/>
    <property type="match status" value="1"/>
</dbReference>
<dbReference type="FunCoup" id="A0A1Y1UGW4">
    <property type="interactions" value="576"/>
</dbReference>
<dbReference type="EMBL" id="NBSH01000007">
    <property type="protein sequence ID" value="ORX36744.1"/>
    <property type="molecule type" value="Genomic_DNA"/>
</dbReference>
<feature type="domain" description="Gamma tubulin complex component C-terminal" evidence="7">
    <location>
        <begin position="418"/>
        <end position="756"/>
    </location>
</feature>
<dbReference type="GO" id="GO:0000922">
    <property type="term" value="C:spindle pole"/>
    <property type="evidence" value="ECO:0007669"/>
    <property type="project" value="InterPro"/>
</dbReference>
<dbReference type="FunFam" id="1.20.120.1900:FF:000011">
    <property type="entry name" value="Spindle pole body component"/>
    <property type="match status" value="1"/>
</dbReference>
<evidence type="ECO:0000256" key="4">
    <source>
        <dbReference type="ARBA" id="ARBA00023212"/>
    </source>
</evidence>
<feature type="region of interest" description="Disordered" evidence="6">
    <location>
        <begin position="310"/>
        <end position="336"/>
    </location>
</feature>
<evidence type="ECO:0000259" key="8">
    <source>
        <dbReference type="Pfam" id="PF17681"/>
    </source>
</evidence>
<keyword evidence="3 5" id="KW-0493">Microtubule</keyword>
<dbReference type="GO" id="GO:0000278">
    <property type="term" value="P:mitotic cell cycle"/>
    <property type="evidence" value="ECO:0007669"/>
    <property type="project" value="TreeGrafter"/>
</dbReference>
<reference evidence="9 10" key="1">
    <citation type="submission" date="2017-03" db="EMBL/GenBank/DDBJ databases">
        <title>Widespread Adenine N6-methylation of Active Genes in Fungi.</title>
        <authorList>
            <consortium name="DOE Joint Genome Institute"/>
            <person name="Mondo S.J."/>
            <person name="Dannebaum R.O."/>
            <person name="Kuo R.C."/>
            <person name="Louie K.B."/>
            <person name="Bewick A.J."/>
            <person name="Labutti K."/>
            <person name="Haridas S."/>
            <person name="Kuo A."/>
            <person name="Salamov A."/>
            <person name="Ahrendt S.R."/>
            <person name="Lau R."/>
            <person name="Bowen B.P."/>
            <person name="Lipzen A."/>
            <person name="Sullivan W."/>
            <person name="Andreopoulos W.B."/>
            <person name="Clum A."/>
            <person name="Lindquist E."/>
            <person name="Daum C."/>
            <person name="Northen T.R."/>
            <person name="Ramamoorthy G."/>
            <person name="Schmitz R.J."/>
            <person name="Gryganskyi A."/>
            <person name="Culley D."/>
            <person name="Magnuson J."/>
            <person name="James T.Y."/>
            <person name="O'Malley M.A."/>
            <person name="Stajich J.E."/>
            <person name="Spatafora J.W."/>
            <person name="Visel A."/>
            <person name="Grigoriev I.V."/>
        </authorList>
    </citation>
    <scope>NUCLEOTIDE SEQUENCE [LARGE SCALE GENOMIC DNA]</scope>
    <source>
        <strain evidence="9 10">NRRL Y-17943</strain>
    </source>
</reference>
<comment type="caution">
    <text evidence="9">The sequence shown here is derived from an EMBL/GenBank/DDBJ whole genome shotgun (WGS) entry which is preliminary data.</text>
</comment>
<dbReference type="GO" id="GO:0043015">
    <property type="term" value="F:gamma-tubulin binding"/>
    <property type="evidence" value="ECO:0007669"/>
    <property type="project" value="InterPro"/>
</dbReference>